<dbReference type="OrthoDB" id="4388755at2759"/>
<dbReference type="CDD" id="cd00413">
    <property type="entry name" value="Glyco_hydrolase_16"/>
    <property type="match status" value="1"/>
</dbReference>
<accession>B6HKQ5</accession>
<sequence length="489" mass="56001">MPTYLLKSARTQILLIDLPNSPLLGDHLRGLKSLTVVTATMRINVLSLGVALVYLGTVASTLSVGRAPPQLPTKRRPRGCDCYTISGPDPGYFQHYKVWDFRAVDLKKHAHLNLSEPIDYGDEDWEDDAEGNDQDLQNEPVSLGIHDEKDSELRSLTFYKTSFERDWSSQNWERRSTPVAPVLMINSKHNVFFTRDSDEDDPRETYLVLRTTRFSEYTSTAEIETRIRNIYRCSLRVRLRLLPASSVVSQPPLHQEWPPRDPKRHRVPPLNNGTIPLHGNRPPSGACAGIFTYHDSTCESDIEILTRDPSHRVHYANQPDYDFDADREIPGASTIAEVPVPWTRWSTHRLDWLSDMSRWYVNDEMQDAKSYGVPDLESMVILNLWSNGGLWTGDMRIGDSVYLGIEYIELIYNRSSDVFRGPYGPLSQNHGGHQGMLLTNGSGNGHPLEPDKKDEKCKPGRQGRECRRNKWRHRPLHQYCRRPCNIDEL</sequence>
<feature type="compositionally biased region" description="Polar residues" evidence="1">
    <location>
        <begin position="430"/>
        <end position="441"/>
    </location>
</feature>
<dbReference type="BioCyc" id="PCHR:PC21G03070-MONOMER"/>
<dbReference type="OMA" id="WSTHRLD"/>
<dbReference type="AlphaFoldDB" id="B6HKQ5"/>
<dbReference type="Gene3D" id="2.60.120.200">
    <property type="match status" value="1"/>
</dbReference>
<gene>
    <name evidence="2" type="ORF">Pc21g03070</name>
    <name evidence="2" type="ORF">PCH_Pc21g03070</name>
</gene>
<evidence type="ECO:0000313" key="3">
    <source>
        <dbReference type="Proteomes" id="UP000000724"/>
    </source>
</evidence>
<dbReference type="SUPFAM" id="SSF49899">
    <property type="entry name" value="Concanavalin A-like lectins/glucanases"/>
    <property type="match status" value="1"/>
</dbReference>
<keyword evidence="3" id="KW-1185">Reference proteome</keyword>
<evidence type="ECO:0000256" key="1">
    <source>
        <dbReference type="SAM" id="MobiDB-lite"/>
    </source>
</evidence>
<dbReference type="VEuPathDB" id="FungiDB:PCH_Pc21g03070"/>
<evidence type="ECO:0000313" key="2">
    <source>
        <dbReference type="EMBL" id="CAP95204.1"/>
    </source>
</evidence>
<dbReference type="CAZy" id="GH16">
    <property type="family name" value="Glycoside Hydrolase Family 16"/>
</dbReference>
<organism evidence="2 3">
    <name type="scientific">Penicillium rubens (strain ATCC 28089 / DSM 1075 / NRRL 1951 / Wisconsin 54-1255)</name>
    <name type="common">Penicillium chrysogenum</name>
    <dbReference type="NCBI Taxonomy" id="500485"/>
    <lineage>
        <taxon>Eukaryota</taxon>
        <taxon>Fungi</taxon>
        <taxon>Dikarya</taxon>
        <taxon>Ascomycota</taxon>
        <taxon>Pezizomycotina</taxon>
        <taxon>Eurotiomycetes</taxon>
        <taxon>Eurotiomycetidae</taxon>
        <taxon>Eurotiales</taxon>
        <taxon>Aspergillaceae</taxon>
        <taxon>Penicillium</taxon>
        <taxon>Penicillium chrysogenum species complex</taxon>
    </lineage>
</organism>
<reference evidence="2 3" key="1">
    <citation type="journal article" date="2008" name="Nat. Biotechnol.">
        <title>Genome sequencing and analysis of the filamentous fungus Penicillium chrysogenum.</title>
        <authorList>
            <person name="van den Berg M.A."/>
            <person name="Albang R."/>
            <person name="Albermann K."/>
            <person name="Badger J.H."/>
            <person name="Daran J.-M."/>
            <person name="Driessen A.J.M."/>
            <person name="Garcia-Estrada C."/>
            <person name="Fedorova N.D."/>
            <person name="Harris D.M."/>
            <person name="Heijne W.H.M."/>
            <person name="Joardar V.S."/>
            <person name="Kiel J.A.K.W."/>
            <person name="Kovalchuk A."/>
            <person name="Martin J.F."/>
            <person name="Nierman W.C."/>
            <person name="Nijland J.G."/>
            <person name="Pronk J.T."/>
            <person name="Roubos J.A."/>
            <person name="van der Klei I.J."/>
            <person name="van Peij N.N.M.E."/>
            <person name="Veenhuis M."/>
            <person name="von Doehren H."/>
            <person name="Wagner C."/>
            <person name="Wortman J.R."/>
            <person name="Bovenberg R.A.L."/>
        </authorList>
    </citation>
    <scope>NUCLEOTIDE SEQUENCE [LARGE SCALE GENOMIC DNA]</scope>
    <source>
        <strain evidence="3">ATCC 28089 / DSM 1075 / NRRL 1951 / Wisconsin 54-1255</strain>
    </source>
</reference>
<dbReference type="EMBL" id="AM920436">
    <property type="protein sequence ID" value="CAP95204.1"/>
    <property type="molecule type" value="Genomic_DNA"/>
</dbReference>
<proteinExistence type="predicted"/>
<protein>
    <submittedName>
        <fullName evidence="2">Pc21g03070 protein</fullName>
    </submittedName>
</protein>
<dbReference type="eggNOG" id="ENOG502S0II">
    <property type="taxonomic scope" value="Eukaryota"/>
</dbReference>
<feature type="region of interest" description="Disordered" evidence="1">
    <location>
        <begin position="430"/>
        <end position="465"/>
    </location>
</feature>
<dbReference type="PANTHER" id="PTHR38121">
    <property type="entry name" value="GH16 DOMAIN-CONTAINING PROTEIN"/>
    <property type="match status" value="1"/>
</dbReference>
<dbReference type="HOGENOM" id="CLU_039765_2_0_1"/>
<dbReference type="Proteomes" id="UP000000724">
    <property type="component" value="Contig Pc00c21"/>
</dbReference>
<dbReference type="GeneID" id="8312978"/>
<name>B6HKQ5_PENRW</name>
<dbReference type="InterPro" id="IPR013320">
    <property type="entry name" value="ConA-like_dom_sf"/>
</dbReference>
<feature type="compositionally biased region" description="Basic and acidic residues" evidence="1">
    <location>
        <begin position="448"/>
        <end position="465"/>
    </location>
</feature>
<dbReference type="KEGG" id="pcs:N7525_006818"/>
<dbReference type="PANTHER" id="PTHR38121:SF4">
    <property type="entry name" value="GH16 DOMAIN-CONTAINING PROTEIN-RELATED"/>
    <property type="match status" value="1"/>
</dbReference>